<dbReference type="AlphaFoldDB" id="A0A2P2IW76"/>
<sequence>MAPGHAENACQHGSAVLFQLGIITFYPV</sequence>
<reference evidence="1" key="1">
    <citation type="submission" date="2018-02" db="EMBL/GenBank/DDBJ databases">
        <title>Rhizophora mucronata_Transcriptome.</title>
        <authorList>
            <person name="Meera S.P."/>
            <person name="Sreeshan A."/>
            <person name="Augustine A."/>
        </authorList>
    </citation>
    <scope>NUCLEOTIDE SEQUENCE</scope>
    <source>
        <tissue evidence="1">Leaf</tissue>
    </source>
</reference>
<dbReference type="EMBL" id="GGEC01004981">
    <property type="protein sequence ID" value="MBW85464.1"/>
    <property type="molecule type" value="Transcribed_RNA"/>
</dbReference>
<evidence type="ECO:0000313" key="1">
    <source>
        <dbReference type="EMBL" id="MBW85464.1"/>
    </source>
</evidence>
<name>A0A2P2IW76_RHIMU</name>
<protein>
    <submittedName>
        <fullName evidence="1">Uncharacterized protein</fullName>
    </submittedName>
</protein>
<accession>A0A2P2IW76</accession>
<organism evidence="1">
    <name type="scientific">Rhizophora mucronata</name>
    <name type="common">Asiatic mangrove</name>
    <dbReference type="NCBI Taxonomy" id="61149"/>
    <lineage>
        <taxon>Eukaryota</taxon>
        <taxon>Viridiplantae</taxon>
        <taxon>Streptophyta</taxon>
        <taxon>Embryophyta</taxon>
        <taxon>Tracheophyta</taxon>
        <taxon>Spermatophyta</taxon>
        <taxon>Magnoliopsida</taxon>
        <taxon>eudicotyledons</taxon>
        <taxon>Gunneridae</taxon>
        <taxon>Pentapetalae</taxon>
        <taxon>rosids</taxon>
        <taxon>fabids</taxon>
        <taxon>Malpighiales</taxon>
        <taxon>Rhizophoraceae</taxon>
        <taxon>Rhizophora</taxon>
    </lineage>
</organism>
<proteinExistence type="predicted"/>